<evidence type="ECO:0000313" key="2">
    <source>
        <dbReference type="Proteomes" id="UP001295420"/>
    </source>
</evidence>
<reference evidence="1" key="1">
    <citation type="submission" date="2022-01" db="EMBL/GenBank/DDBJ databases">
        <authorList>
            <person name="Lagorce A."/>
        </authorList>
    </citation>
    <scope>NUCLEOTIDE SEQUENCE</scope>
    <source>
        <strain evidence="1">Th15_F1_D04</strain>
    </source>
</reference>
<dbReference type="AlphaFoldDB" id="A0AAU9PWV0"/>
<organism evidence="1 2">
    <name type="scientific">Vibrio owensii</name>
    <dbReference type="NCBI Taxonomy" id="696485"/>
    <lineage>
        <taxon>Bacteria</taxon>
        <taxon>Pseudomonadati</taxon>
        <taxon>Pseudomonadota</taxon>
        <taxon>Gammaproteobacteria</taxon>
        <taxon>Vibrionales</taxon>
        <taxon>Vibrionaceae</taxon>
        <taxon>Vibrio</taxon>
    </lineage>
</organism>
<evidence type="ECO:0000313" key="1">
    <source>
        <dbReference type="EMBL" id="CAH1520456.1"/>
    </source>
</evidence>
<comment type="caution">
    <text evidence="1">The sequence shown here is derived from an EMBL/GenBank/DDBJ whole genome shotgun (WGS) entry which is preliminary data.</text>
</comment>
<dbReference type="EMBL" id="CAKMTQ010000001">
    <property type="protein sequence ID" value="CAH1520456.1"/>
    <property type="molecule type" value="Genomic_DNA"/>
</dbReference>
<dbReference type="Proteomes" id="UP001295420">
    <property type="component" value="Unassembled WGS sequence"/>
</dbReference>
<proteinExistence type="predicted"/>
<accession>A0AAU9PWV0</accession>
<sequence>MLYIQQNLTLFTIDKNVCTKAAVNLSIPMHFYWKFLFSVSNRKQSFSNKNRKKE</sequence>
<protein>
    <submittedName>
        <fullName evidence="1">Uncharacterized protein</fullName>
    </submittedName>
</protein>
<gene>
    <name evidence="1" type="ORF">THF1D04_10168</name>
</gene>
<name>A0AAU9PWV0_9VIBR</name>